<dbReference type="PANTHER" id="PTHR43366:SF1">
    <property type="entry name" value="PYRUVATE SYNTHASE SUBUNIT PORC"/>
    <property type="match status" value="1"/>
</dbReference>
<keyword evidence="3" id="KW-0670">Pyruvate</keyword>
<dbReference type="Gene3D" id="3.40.920.10">
    <property type="entry name" value="Pyruvate-ferredoxin oxidoreductase, PFOR, domain III"/>
    <property type="match status" value="1"/>
</dbReference>
<evidence type="ECO:0000313" key="3">
    <source>
        <dbReference type="EMBL" id="HGW92351.1"/>
    </source>
</evidence>
<dbReference type="InterPro" id="IPR051626">
    <property type="entry name" value="Oxidoreductase_gamma_subunit"/>
</dbReference>
<dbReference type="InterPro" id="IPR011894">
    <property type="entry name" value="PorC_KorC"/>
</dbReference>
<evidence type="ECO:0000259" key="2">
    <source>
        <dbReference type="Pfam" id="PF01558"/>
    </source>
</evidence>
<proteinExistence type="predicted"/>
<dbReference type="GO" id="GO:0016625">
    <property type="term" value="F:oxidoreductase activity, acting on the aldehyde or oxo group of donors, iron-sulfur protein as acceptor"/>
    <property type="evidence" value="ECO:0007669"/>
    <property type="project" value="InterPro"/>
</dbReference>
<dbReference type="PANTHER" id="PTHR43366">
    <property type="entry name" value="PYRUVATE SYNTHASE SUBUNIT PORC"/>
    <property type="match status" value="1"/>
</dbReference>
<name>A0A7C4UB50_UNCW3</name>
<protein>
    <submittedName>
        <fullName evidence="3">Pyruvate ferredoxin oxidoreductase</fullName>
    </submittedName>
</protein>
<gene>
    <name evidence="3" type="ORF">ENV67_07420</name>
</gene>
<dbReference type="SUPFAM" id="SSF53323">
    <property type="entry name" value="Pyruvate-ferredoxin oxidoreductase, PFOR, domain III"/>
    <property type="match status" value="1"/>
</dbReference>
<dbReference type="InterPro" id="IPR002869">
    <property type="entry name" value="Pyrv_flavodox_OxRed_cen"/>
</dbReference>
<comment type="caution">
    <text evidence="3">The sequence shown here is derived from an EMBL/GenBank/DDBJ whole genome shotgun (WGS) entry which is preliminary data.</text>
</comment>
<dbReference type="InterPro" id="IPR019752">
    <property type="entry name" value="Pyrv/ketoisovalerate_OxRed_cat"/>
</dbReference>
<dbReference type="AlphaFoldDB" id="A0A7C4UB50"/>
<accession>A0A7C4UB50</accession>
<dbReference type="NCBIfam" id="TIGR02175">
    <property type="entry name" value="PorC_KorC"/>
    <property type="match status" value="1"/>
</dbReference>
<dbReference type="Pfam" id="PF01558">
    <property type="entry name" value="POR"/>
    <property type="match status" value="1"/>
</dbReference>
<organism evidence="3">
    <name type="scientific">candidate division WOR-3 bacterium</name>
    <dbReference type="NCBI Taxonomy" id="2052148"/>
    <lineage>
        <taxon>Bacteria</taxon>
        <taxon>Bacteria division WOR-3</taxon>
    </lineage>
</organism>
<sequence length="182" mass="19948">MEIRFHGRGGQGTVIASKILAMAVSKEGKYVQAFPEFGVERRGAPVQAFIRIKDDIIYEKSKIYYPDHIVILDPTLILSVDVTSGLKDGGWIIINSERNPKDFNFKGNFKVATVDATSIAMKYGIGSRASPIVNTAILGSVVKVLHLCKLDSIIEAVKEEVPIKPMENINAVKEAFESVKGV</sequence>
<keyword evidence="1" id="KW-0560">Oxidoreductase</keyword>
<feature type="domain" description="Pyruvate/ketoisovalerate oxidoreductase catalytic" evidence="2">
    <location>
        <begin position="9"/>
        <end position="177"/>
    </location>
</feature>
<evidence type="ECO:0000256" key="1">
    <source>
        <dbReference type="ARBA" id="ARBA00023002"/>
    </source>
</evidence>
<reference evidence="3" key="1">
    <citation type="journal article" date="2020" name="mSystems">
        <title>Genome- and Community-Level Interaction Insights into Carbon Utilization and Element Cycling Functions of Hydrothermarchaeota in Hydrothermal Sediment.</title>
        <authorList>
            <person name="Zhou Z."/>
            <person name="Liu Y."/>
            <person name="Xu W."/>
            <person name="Pan J."/>
            <person name="Luo Z.H."/>
            <person name="Li M."/>
        </authorList>
    </citation>
    <scope>NUCLEOTIDE SEQUENCE [LARGE SCALE GENOMIC DNA]</scope>
    <source>
        <strain evidence="3">SpSt-780</strain>
    </source>
</reference>
<dbReference type="EMBL" id="DTHG01000092">
    <property type="protein sequence ID" value="HGW92351.1"/>
    <property type="molecule type" value="Genomic_DNA"/>
</dbReference>